<comment type="subcellular location">
    <subcellularLocation>
        <location evidence="1">Nucleus envelope</location>
    </subcellularLocation>
    <subcellularLocation>
        <location evidence="4">Nucleus</location>
        <location evidence="4">Nuclear pore complex</location>
    </subcellularLocation>
</comment>
<dbReference type="Proteomes" id="UP000179807">
    <property type="component" value="Unassembled WGS sequence"/>
</dbReference>
<keyword evidence="4" id="KW-0811">Translocation</keyword>
<dbReference type="VEuPathDB" id="TrichDB:TRFO_24624"/>
<dbReference type="OrthoDB" id="10627885at2759"/>
<dbReference type="Pfam" id="PF04097">
    <property type="entry name" value="Nic96"/>
    <property type="match status" value="1"/>
</dbReference>
<evidence type="ECO:0000256" key="5">
    <source>
        <dbReference type="SAM" id="MobiDB-lite"/>
    </source>
</evidence>
<dbReference type="GO" id="GO:0006606">
    <property type="term" value="P:protein import into nucleus"/>
    <property type="evidence" value="ECO:0007669"/>
    <property type="project" value="TreeGrafter"/>
</dbReference>
<dbReference type="RefSeq" id="XP_068360420.1">
    <property type="nucleotide sequence ID" value="XM_068503861.1"/>
</dbReference>
<evidence type="ECO:0000256" key="3">
    <source>
        <dbReference type="ARBA" id="ARBA00023242"/>
    </source>
</evidence>
<keyword evidence="4" id="KW-0509">mRNA transport</keyword>
<dbReference type="PANTHER" id="PTHR11225">
    <property type="entry name" value="NUCLEAR PORE COMPLEX PROTEIN NUP93 NUCLEOPORIN NUP93 DEAD EYE PROTEIN"/>
    <property type="match status" value="1"/>
</dbReference>
<keyword evidence="7" id="KW-1185">Reference proteome</keyword>
<dbReference type="GeneID" id="94838565"/>
<dbReference type="GO" id="GO:0016973">
    <property type="term" value="P:poly(A)+ mRNA export from nucleus"/>
    <property type="evidence" value="ECO:0007669"/>
    <property type="project" value="TreeGrafter"/>
</dbReference>
<dbReference type="AlphaFoldDB" id="A0A1J4KC71"/>
<keyword evidence="4" id="KW-0906">Nuclear pore complex</keyword>
<sequence>MLSSFLENNGENKRSRDQDQRKYINLKMSSLDDLLHEAECLERGSKGDSVSSIGIAQMASFFNKFSANDKTTLDGRLLLAQQGIDAAKTEIMLKDMQAELKPAELSTSICAETRTKQKYIPLRAIEQFERLKQQQINTEREFFLSQLDSCLNNEQISQKPLDSEYKLFPTDKTQNGALSEYAQVFANLQTELGSSSFESVDVIIKQSIEALNRIADPSDKSYQVRLDFFKALQSILCSENLDNSNLSNSIDSPEILREMVRGSLRFLTEQFRNIHFPNGDETSMNEIDAYVLSHFPNVQPPWPHIWISIRAGLISLAQQFITKFNKETKEFAKFFKAFVFDESSEPNIDFNLNININSHPSDEFESFKALCYMYTIGQEIQQPPTLVVKNAEDFIFSTLAPLRYSNSNIGSLEDYGTLNEIQTLVVEEATKIFNQGNFKFVCSMLLALILKFDTCADQLLNNKLFPIEVVHILMIFKKCGLWNSPSLPFIINEFVQFLPNSMAPQIVDYLAFAENQKNLIDFLLSLDIRHYSINLESDGKGPKATAAQLISQEIESDVYSIKSLHLLVLCLDYSTAYNVFISMSSNISSFSLPDSSKAILICSILLARLKGINNTEQATLIALQNAGLKISLHSLSRADDLTQSERIDLLENVQRFLSESIINEFSDNFTKDSINFDTVKIDTVKRVSHCLSLLVHFDSGRSDLAVSESRRKGHIIPFDESEINESVEWMNKNMLPSSTIVGATAIRFISFYLDNIQRNKEKITALFDFCRRIQTLSDDTNSKIMTLYDRFVELAK</sequence>
<reference evidence="6" key="1">
    <citation type="submission" date="2016-10" db="EMBL/GenBank/DDBJ databases">
        <authorList>
            <person name="Benchimol M."/>
            <person name="Almeida L.G."/>
            <person name="Vasconcelos A.T."/>
            <person name="Perreira-Neves A."/>
            <person name="Rosa I.A."/>
            <person name="Tasca T."/>
            <person name="Bogo M.R."/>
            <person name="de Souza W."/>
        </authorList>
    </citation>
    <scope>NUCLEOTIDE SEQUENCE [LARGE SCALE GENOMIC DNA]</scope>
    <source>
        <strain evidence="6">K</strain>
    </source>
</reference>
<dbReference type="PANTHER" id="PTHR11225:SF4">
    <property type="entry name" value="NUCLEAR PORE COMPLEX PROTEIN NUP93"/>
    <property type="match status" value="1"/>
</dbReference>
<keyword evidence="4" id="KW-0813">Transport</keyword>
<protein>
    <recommendedName>
        <fullName evidence="4">Nuclear pore protein</fullName>
    </recommendedName>
</protein>
<keyword evidence="3 4" id="KW-0539">Nucleus</keyword>
<keyword evidence="4" id="KW-0472">Membrane</keyword>
<comment type="caution">
    <text evidence="6">The sequence shown here is derived from an EMBL/GenBank/DDBJ whole genome shotgun (WGS) entry which is preliminary data.</text>
</comment>
<evidence type="ECO:0000313" key="7">
    <source>
        <dbReference type="Proteomes" id="UP000179807"/>
    </source>
</evidence>
<accession>A0A1J4KC71</accession>
<dbReference type="GO" id="GO:0005643">
    <property type="term" value="C:nuclear pore"/>
    <property type="evidence" value="ECO:0007669"/>
    <property type="project" value="UniProtKB-SubCell"/>
</dbReference>
<organism evidence="6 7">
    <name type="scientific">Tritrichomonas foetus</name>
    <dbReference type="NCBI Taxonomy" id="1144522"/>
    <lineage>
        <taxon>Eukaryota</taxon>
        <taxon>Metamonada</taxon>
        <taxon>Parabasalia</taxon>
        <taxon>Tritrichomonadida</taxon>
        <taxon>Tritrichomonadidae</taxon>
        <taxon>Tritrichomonas</taxon>
    </lineage>
</organism>
<evidence type="ECO:0000256" key="4">
    <source>
        <dbReference type="RuleBase" id="RU364035"/>
    </source>
</evidence>
<evidence type="ECO:0000313" key="6">
    <source>
        <dbReference type="EMBL" id="OHT07284.1"/>
    </source>
</evidence>
<feature type="region of interest" description="Disordered" evidence="5">
    <location>
        <begin position="1"/>
        <end position="20"/>
    </location>
</feature>
<evidence type="ECO:0000256" key="1">
    <source>
        <dbReference type="ARBA" id="ARBA00004259"/>
    </source>
</evidence>
<dbReference type="EMBL" id="MLAK01000702">
    <property type="protein sequence ID" value="OHT07284.1"/>
    <property type="molecule type" value="Genomic_DNA"/>
</dbReference>
<gene>
    <name evidence="6" type="ORF">TRFO_24624</name>
</gene>
<proteinExistence type="inferred from homology"/>
<feature type="compositionally biased region" description="Basic and acidic residues" evidence="5">
    <location>
        <begin position="10"/>
        <end position="20"/>
    </location>
</feature>
<dbReference type="GO" id="GO:0017056">
    <property type="term" value="F:structural constituent of nuclear pore"/>
    <property type="evidence" value="ECO:0007669"/>
    <property type="project" value="InterPro"/>
</dbReference>
<dbReference type="InterPro" id="IPR007231">
    <property type="entry name" value="Nucleoporin_int_Nup93/Nic96"/>
</dbReference>
<comment type="similarity">
    <text evidence="2 4">Belongs to the nucleoporin interacting component (NIC) family.</text>
</comment>
<evidence type="ECO:0000256" key="2">
    <source>
        <dbReference type="ARBA" id="ARBA00010186"/>
    </source>
</evidence>
<name>A0A1J4KC71_9EUKA</name>
<keyword evidence="4" id="KW-0653">Protein transport</keyword>